<evidence type="ECO:0000313" key="3">
    <source>
        <dbReference type="Proteomes" id="UP000557566"/>
    </source>
</evidence>
<reference evidence="2 3" key="1">
    <citation type="journal article" date="2020" name="Genome Biol. Evol.">
        <title>A new high-quality draft genome assembly of the Chinese cordyceps Ophiocordyceps sinensis.</title>
        <authorList>
            <person name="Shu R."/>
            <person name="Zhang J."/>
            <person name="Meng Q."/>
            <person name="Zhang H."/>
            <person name="Zhou G."/>
            <person name="Li M."/>
            <person name="Wu P."/>
            <person name="Zhao Y."/>
            <person name="Chen C."/>
            <person name="Qin Q."/>
        </authorList>
    </citation>
    <scope>NUCLEOTIDE SEQUENCE [LARGE SCALE GENOMIC DNA]</scope>
    <source>
        <strain evidence="2 3">IOZ07</strain>
    </source>
</reference>
<protein>
    <submittedName>
        <fullName evidence="2">Uncharacterized protein</fullName>
    </submittedName>
</protein>
<feature type="region of interest" description="Disordered" evidence="1">
    <location>
        <begin position="56"/>
        <end position="98"/>
    </location>
</feature>
<proteinExistence type="predicted"/>
<dbReference type="EMBL" id="JAAVMX010000011">
    <property type="protein sequence ID" value="KAF4504235.1"/>
    <property type="molecule type" value="Genomic_DNA"/>
</dbReference>
<feature type="compositionally biased region" description="Polar residues" evidence="1">
    <location>
        <begin position="1"/>
        <end position="13"/>
    </location>
</feature>
<dbReference type="Proteomes" id="UP000557566">
    <property type="component" value="Unassembled WGS sequence"/>
</dbReference>
<sequence>MAQPLQTTSAYSHQRSHRHTISHPPNPIDTVDTRVRIFPPQCTNTHLLDCGYMDISAAPKRDGPPSPPSATRASTRPCAMTQNAKRKPRLGRGLVSSSHEPELARAVMRACTHRLLVNPSMQRRVRANTHAEYIQPDMDLVEACKHWAEFFSRNTLEF</sequence>
<name>A0A8H4PMY8_9HYPO</name>
<comment type="caution">
    <text evidence="2">The sequence shown here is derived from an EMBL/GenBank/DDBJ whole genome shotgun (WGS) entry which is preliminary data.</text>
</comment>
<organism evidence="2 3">
    <name type="scientific">Ophiocordyceps sinensis</name>
    <dbReference type="NCBI Taxonomy" id="72228"/>
    <lineage>
        <taxon>Eukaryota</taxon>
        <taxon>Fungi</taxon>
        <taxon>Dikarya</taxon>
        <taxon>Ascomycota</taxon>
        <taxon>Pezizomycotina</taxon>
        <taxon>Sordariomycetes</taxon>
        <taxon>Hypocreomycetidae</taxon>
        <taxon>Hypocreales</taxon>
        <taxon>Ophiocordycipitaceae</taxon>
        <taxon>Ophiocordyceps</taxon>
    </lineage>
</organism>
<evidence type="ECO:0000313" key="2">
    <source>
        <dbReference type="EMBL" id="KAF4504235.1"/>
    </source>
</evidence>
<dbReference type="AlphaFoldDB" id="A0A8H4PMY8"/>
<accession>A0A8H4PMY8</accession>
<evidence type="ECO:0000256" key="1">
    <source>
        <dbReference type="SAM" id="MobiDB-lite"/>
    </source>
</evidence>
<keyword evidence="3" id="KW-1185">Reference proteome</keyword>
<feature type="region of interest" description="Disordered" evidence="1">
    <location>
        <begin position="1"/>
        <end position="29"/>
    </location>
</feature>
<gene>
    <name evidence="2" type="ORF">G6O67_008411</name>
</gene>